<evidence type="ECO:0000313" key="2">
    <source>
        <dbReference type="RefSeq" id="XP_022158109.1"/>
    </source>
</evidence>
<reference evidence="2" key="1">
    <citation type="submission" date="2025-08" db="UniProtKB">
        <authorList>
            <consortium name="RefSeq"/>
        </authorList>
    </citation>
    <scope>IDENTIFICATION</scope>
    <source>
        <strain evidence="2">OHB3-1</strain>
    </source>
</reference>
<dbReference type="KEGG" id="mcha:111024669"/>
<dbReference type="RefSeq" id="XP_022158109.1">
    <property type="nucleotide sequence ID" value="XM_022302417.1"/>
</dbReference>
<sequence>MRFFCSRLISSDSKYLIVQICHLVRMENDGGVDWNMEEEQSSGYGESGENIRPTMQKGYCTNVGKKLLITSLAISSAPLVLPPLAIISSFGFAASITYGVFLASYVCTEKIMSVWLPIPQPPIEEIVEDNGYQEDQGEDGENEMEITIKRDEVISDDLEINVVVVREDEPDTGGGEAATIEVTSVELGGNGEGDIGDHEEEELKETRGLLERMRDEGRRGDDNVGDQMEMSEANKVALHPHDVEYETSKASSKPAKSEEAEPISLVTIIDVVESGEDLAVSAVTVESKLLEPNVPHNKDYKLSSNEEISSELKIREKIDSMKKIVGYKATPLGTYIDEVNALYTFVGVEPPSPMKDSNDDDLNQLNQKLQFLMAIVGVK</sequence>
<accession>A0A6J1DYF5</accession>
<dbReference type="OrthoDB" id="1933309at2759"/>
<dbReference type="PANTHER" id="PTHR37198">
    <property type="entry name" value="NUCLEOLIN"/>
    <property type="match status" value="1"/>
</dbReference>
<keyword evidence="1" id="KW-1185">Reference proteome</keyword>
<gene>
    <name evidence="2" type="primary">LOC111024669</name>
</gene>
<proteinExistence type="predicted"/>
<organism evidence="1 2">
    <name type="scientific">Momordica charantia</name>
    <name type="common">Bitter gourd</name>
    <name type="synonym">Balsam pear</name>
    <dbReference type="NCBI Taxonomy" id="3673"/>
    <lineage>
        <taxon>Eukaryota</taxon>
        <taxon>Viridiplantae</taxon>
        <taxon>Streptophyta</taxon>
        <taxon>Embryophyta</taxon>
        <taxon>Tracheophyta</taxon>
        <taxon>Spermatophyta</taxon>
        <taxon>Magnoliopsida</taxon>
        <taxon>eudicotyledons</taxon>
        <taxon>Gunneridae</taxon>
        <taxon>Pentapetalae</taxon>
        <taxon>rosids</taxon>
        <taxon>fabids</taxon>
        <taxon>Cucurbitales</taxon>
        <taxon>Cucurbitaceae</taxon>
        <taxon>Momordiceae</taxon>
        <taxon>Momordica</taxon>
    </lineage>
</organism>
<dbReference type="Proteomes" id="UP000504603">
    <property type="component" value="Unplaced"/>
</dbReference>
<evidence type="ECO:0000313" key="1">
    <source>
        <dbReference type="Proteomes" id="UP000504603"/>
    </source>
</evidence>
<dbReference type="GeneID" id="111024669"/>
<dbReference type="AlphaFoldDB" id="A0A6J1DYF5"/>
<protein>
    <submittedName>
        <fullName evidence="2">Uncharacterized protein LOC111024669 isoform X1</fullName>
    </submittedName>
</protein>
<dbReference type="PANTHER" id="PTHR37198:SF1">
    <property type="entry name" value="NUCLEOLIN"/>
    <property type="match status" value="1"/>
</dbReference>
<name>A0A6J1DYF5_MOMCH</name>